<dbReference type="Proteomes" id="UP000551758">
    <property type="component" value="Unassembled WGS sequence"/>
</dbReference>
<reference evidence="1 2" key="1">
    <citation type="journal article" date="2020" name="Mol. Biol. Evol.">
        <title>Interspecific Gene Flow and the Evolution of Specialization in Black and White Rhinoceros.</title>
        <authorList>
            <person name="Moodley Y."/>
            <person name="Westbury M.V."/>
            <person name="Russo I.M."/>
            <person name="Gopalakrishnan S."/>
            <person name="Rakotoarivelo A."/>
            <person name="Olsen R.A."/>
            <person name="Prost S."/>
            <person name="Tunstall T."/>
            <person name="Ryder O.A."/>
            <person name="Dalen L."/>
            <person name="Bruford M.W."/>
        </authorList>
    </citation>
    <scope>NUCLEOTIDE SEQUENCE [LARGE SCALE GENOMIC DNA]</scope>
    <source>
        <strain evidence="1">SBR-YM</strain>
        <tissue evidence="1">Skin</tissue>
    </source>
</reference>
<comment type="caution">
    <text evidence="1">The sequence shown here is derived from an EMBL/GenBank/DDBJ whole genome shotgun (WGS) entry which is preliminary data.</text>
</comment>
<dbReference type="EMBL" id="JACDTQ010001023">
    <property type="protein sequence ID" value="KAF5924338.1"/>
    <property type="molecule type" value="Genomic_DNA"/>
</dbReference>
<keyword evidence="2" id="KW-1185">Reference proteome</keyword>
<name>A0A7J7F8V0_DICBM</name>
<evidence type="ECO:0000313" key="1">
    <source>
        <dbReference type="EMBL" id="KAF5924338.1"/>
    </source>
</evidence>
<accession>A0A7J7F8V0</accession>
<sequence length="544" mass="57945">MEIFNATIVATAAATATVVGSRLEDKTEATSDISSTQPACFFSLFAARTAVTLPLATFPLQILDATKLAVTDLIGLSVGPTSHTDHEMRCTISNSPSFAVPAVSHFKFQPILGVPLNMRIETLCIPVPWSQRQDLLLLLPHLLAPHPSPYSLPSVELSHLHLCMWILLPFLNRILESLSPVSLSSPASSSLLLQSFPPAQSARLQTGSPRCFGLWSPLGSGVSSLPFDQAHPMCSRYPLKRSQSPPAHLLLWSAAVPELSTFPLEQEPPFSQNLGASMGSNGEPLSPMPLSFLAHLPLILHLLSSCLLLTALTTLSLWETWQHKQYTAAEEPNSSTAQSAFGSLTTPCSNFGTTVSIQAAFGGTSVVLLIGTDTNMHSTEDSCSPFANTTPDPFGFMGFSAPVGSGSFGVIVYVPGPSTMFGTLSFGARTSGTLGTTAHVGRGSDLSTRVLACSSAALAWARQAAVSPWDTFVTCPDFFGVRSIGSPAHSFSSTERNNVLATMRLVRSQHTGLEKFHCEKKKEINLGKSSPPIHNSAREDGCGI</sequence>
<protein>
    <submittedName>
        <fullName evidence="1">Uncharacterized protein</fullName>
    </submittedName>
</protein>
<dbReference type="AlphaFoldDB" id="A0A7J7F8V0"/>
<evidence type="ECO:0000313" key="2">
    <source>
        <dbReference type="Proteomes" id="UP000551758"/>
    </source>
</evidence>
<gene>
    <name evidence="1" type="ORF">HPG69_012592</name>
</gene>
<organism evidence="1 2">
    <name type="scientific">Diceros bicornis minor</name>
    <name type="common">South-central black rhinoceros</name>
    <dbReference type="NCBI Taxonomy" id="77932"/>
    <lineage>
        <taxon>Eukaryota</taxon>
        <taxon>Metazoa</taxon>
        <taxon>Chordata</taxon>
        <taxon>Craniata</taxon>
        <taxon>Vertebrata</taxon>
        <taxon>Euteleostomi</taxon>
        <taxon>Mammalia</taxon>
        <taxon>Eutheria</taxon>
        <taxon>Laurasiatheria</taxon>
        <taxon>Perissodactyla</taxon>
        <taxon>Rhinocerotidae</taxon>
        <taxon>Diceros</taxon>
    </lineage>
</organism>
<proteinExistence type="predicted"/>